<dbReference type="InterPro" id="IPR037185">
    <property type="entry name" value="EmrE-like"/>
</dbReference>
<keyword evidence="5 6" id="KW-0472">Membrane</keyword>
<feature type="domain" description="EamA" evidence="7">
    <location>
        <begin position="7"/>
        <end position="134"/>
    </location>
</feature>
<feature type="transmembrane region" description="Helical" evidence="6">
    <location>
        <begin position="260"/>
        <end position="280"/>
    </location>
</feature>
<dbReference type="SUPFAM" id="SSF103481">
    <property type="entry name" value="Multidrug resistance efflux transporter EmrE"/>
    <property type="match status" value="2"/>
</dbReference>
<keyword evidence="9" id="KW-1185">Reference proteome</keyword>
<feature type="transmembrane region" description="Helical" evidence="6">
    <location>
        <begin position="63"/>
        <end position="84"/>
    </location>
</feature>
<dbReference type="RefSeq" id="WP_188409005.1">
    <property type="nucleotide sequence ID" value="NZ_BMCP01000001.1"/>
</dbReference>
<comment type="similarity">
    <text evidence="2">Belongs to the EamA transporter family.</text>
</comment>
<comment type="caution">
    <text evidence="8">The sequence shown here is derived from an EMBL/GenBank/DDBJ whole genome shotgun (WGS) entry which is preliminary data.</text>
</comment>
<dbReference type="PANTHER" id="PTHR32322:SF2">
    <property type="entry name" value="EAMA DOMAIN-CONTAINING PROTEIN"/>
    <property type="match status" value="1"/>
</dbReference>
<evidence type="ECO:0000313" key="8">
    <source>
        <dbReference type="EMBL" id="GGE38370.1"/>
    </source>
</evidence>
<evidence type="ECO:0000256" key="1">
    <source>
        <dbReference type="ARBA" id="ARBA00004141"/>
    </source>
</evidence>
<dbReference type="EMBL" id="BMCP01000001">
    <property type="protein sequence ID" value="GGE38370.1"/>
    <property type="molecule type" value="Genomic_DNA"/>
</dbReference>
<feature type="transmembrane region" description="Helical" evidence="6">
    <location>
        <begin position="175"/>
        <end position="194"/>
    </location>
</feature>
<feature type="transmembrane region" description="Helical" evidence="6">
    <location>
        <begin position="231"/>
        <end position="254"/>
    </location>
</feature>
<keyword evidence="3 6" id="KW-0812">Transmembrane</keyword>
<dbReference type="GO" id="GO:0016020">
    <property type="term" value="C:membrane"/>
    <property type="evidence" value="ECO:0007669"/>
    <property type="project" value="UniProtKB-SubCell"/>
</dbReference>
<proteinExistence type="inferred from homology"/>
<dbReference type="InterPro" id="IPR000620">
    <property type="entry name" value="EamA_dom"/>
</dbReference>
<evidence type="ECO:0000256" key="4">
    <source>
        <dbReference type="ARBA" id="ARBA00022989"/>
    </source>
</evidence>
<accession>A0A8J2VXA9</accession>
<feature type="transmembrane region" description="Helical" evidence="6">
    <location>
        <begin position="143"/>
        <end position="163"/>
    </location>
</feature>
<reference evidence="8" key="2">
    <citation type="submission" date="2020-09" db="EMBL/GenBank/DDBJ databases">
        <authorList>
            <person name="Sun Q."/>
            <person name="Sedlacek I."/>
        </authorList>
    </citation>
    <scope>NUCLEOTIDE SEQUENCE</scope>
    <source>
        <strain evidence="8">CCM 7684</strain>
    </source>
</reference>
<feature type="domain" description="EamA" evidence="7">
    <location>
        <begin position="144"/>
        <end position="275"/>
    </location>
</feature>
<evidence type="ECO:0000259" key="7">
    <source>
        <dbReference type="Pfam" id="PF00892"/>
    </source>
</evidence>
<dbReference type="Pfam" id="PF00892">
    <property type="entry name" value="EamA"/>
    <property type="match status" value="2"/>
</dbReference>
<evidence type="ECO:0000256" key="2">
    <source>
        <dbReference type="ARBA" id="ARBA00007362"/>
    </source>
</evidence>
<organism evidence="8 9">
    <name type="scientific">Agaricicola taiwanensis</name>
    <dbReference type="NCBI Taxonomy" id="591372"/>
    <lineage>
        <taxon>Bacteria</taxon>
        <taxon>Pseudomonadati</taxon>
        <taxon>Pseudomonadota</taxon>
        <taxon>Alphaproteobacteria</taxon>
        <taxon>Rhodobacterales</taxon>
        <taxon>Paracoccaceae</taxon>
        <taxon>Agaricicola</taxon>
    </lineage>
</organism>
<feature type="transmembrane region" description="Helical" evidence="6">
    <location>
        <begin position="35"/>
        <end position="56"/>
    </location>
</feature>
<comment type="subcellular location">
    <subcellularLocation>
        <location evidence="1">Membrane</location>
        <topology evidence="1">Multi-pass membrane protein</topology>
    </subcellularLocation>
</comment>
<dbReference type="InterPro" id="IPR050638">
    <property type="entry name" value="AA-Vitamin_Transporters"/>
</dbReference>
<feature type="transmembrane region" description="Helical" evidence="6">
    <location>
        <begin position="90"/>
        <end position="111"/>
    </location>
</feature>
<reference evidence="8" key="1">
    <citation type="journal article" date="2014" name="Int. J. Syst. Evol. Microbiol.">
        <title>Complete genome sequence of Corynebacterium casei LMG S-19264T (=DSM 44701T), isolated from a smear-ripened cheese.</title>
        <authorList>
            <consortium name="US DOE Joint Genome Institute (JGI-PGF)"/>
            <person name="Walter F."/>
            <person name="Albersmeier A."/>
            <person name="Kalinowski J."/>
            <person name="Ruckert C."/>
        </authorList>
    </citation>
    <scope>NUCLEOTIDE SEQUENCE</scope>
    <source>
        <strain evidence="8">CCM 7684</strain>
    </source>
</reference>
<evidence type="ECO:0000256" key="3">
    <source>
        <dbReference type="ARBA" id="ARBA00022692"/>
    </source>
</evidence>
<dbReference type="AlphaFoldDB" id="A0A8J2VXA9"/>
<dbReference type="PANTHER" id="PTHR32322">
    <property type="entry name" value="INNER MEMBRANE TRANSPORTER"/>
    <property type="match status" value="1"/>
</dbReference>
<feature type="transmembrane region" description="Helical" evidence="6">
    <location>
        <begin position="118"/>
        <end position="137"/>
    </location>
</feature>
<evidence type="ECO:0000313" key="9">
    <source>
        <dbReference type="Proteomes" id="UP000602745"/>
    </source>
</evidence>
<evidence type="ECO:0000256" key="5">
    <source>
        <dbReference type="ARBA" id="ARBA00023136"/>
    </source>
</evidence>
<protein>
    <submittedName>
        <fullName evidence="8">ABC transporter permease</fullName>
    </submittedName>
</protein>
<name>A0A8J2VXA9_9RHOB</name>
<dbReference type="Proteomes" id="UP000602745">
    <property type="component" value="Unassembled WGS sequence"/>
</dbReference>
<keyword evidence="4 6" id="KW-1133">Transmembrane helix</keyword>
<feature type="transmembrane region" description="Helical" evidence="6">
    <location>
        <begin position="206"/>
        <end position="224"/>
    </location>
</feature>
<gene>
    <name evidence="8" type="ORF">GCM10007276_14660</name>
</gene>
<sequence>MNPALLAVLSTAVAPVFWGTTYIVFTQTLPIEHPLLVAALRALPAGILLMLAGAGLPPRDKLLPLAVLGFANIGFFFALLFFSASRLPGGIAATLSSAQPLIVTFLAWPLLSRRPAPVQIAAAFAGMIGVALLVLDPNARPDFMGALAALGASASMAVGTVLTERWGRMGTALQLAAWQLTLGGALLIPVALAMEGLPPVPEPQNLLGMTYLVLVGTALAYWLWVRGISRLGANVAFLGLISPIVATLLGAAMLGEFLTVLQALGIALALGSCFVGTMFAKRPRPSK</sequence>
<evidence type="ECO:0000256" key="6">
    <source>
        <dbReference type="SAM" id="Phobius"/>
    </source>
</evidence>